<keyword evidence="5" id="KW-0449">Lipoprotein</keyword>
<keyword evidence="8" id="KW-1185">Reference proteome</keyword>
<dbReference type="AlphaFoldDB" id="A0A7Y0PNZ2"/>
<dbReference type="PANTHER" id="PTHR43649">
    <property type="entry name" value="ARABINOSE-BINDING PROTEIN-RELATED"/>
    <property type="match status" value="1"/>
</dbReference>
<keyword evidence="4" id="KW-0564">Palmitate</keyword>
<comment type="caution">
    <text evidence="7">The sequence shown here is derived from an EMBL/GenBank/DDBJ whole genome shotgun (WGS) entry which is preliminary data.</text>
</comment>
<evidence type="ECO:0000256" key="1">
    <source>
        <dbReference type="ARBA" id="ARBA00022475"/>
    </source>
</evidence>
<dbReference type="Gene3D" id="3.40.190.10">
    <property type="entry name" value="Periplasmic binding protein-like II"/>
    <property type="match status" value="2"/>
</dbReference>
<evidence type="ECO:0000313" key="7">
    <source>
        <dbReference type="EMBL" id="NMO79623.1"/>
    </source>
</evidence>
<organism evidence="7 8">
    <name type="scientific">Niallia alba</name>
    <dbReference type="NCBI Taxonomy" id="2729105"/>
    <lineage>
        <taxon>Bacteria</taxon>
        <taxon>Bacillati</taxon>
        <taxon>Bacillota</taxon>
        <taxon>Bacilli</taxon>
        <taxon>Bacillales</taxon>
        <taxon>Bacillaceae</taxon>
        <taxon>Niallia</taxon>
    </lineage>
</organism>
<dbReference type="SUPFAM" id="SSF53850">
    <property type="entry name" value="Periplasmic binding protein-like II"/>
    <property type="match status" value="1"/>
</dbReference>
<keyword evidence="3" id="KW-0472">Membrane</keyword>
<keyword evidence="2 6" id="KW-0732">Signal</keyword>
<keyword evidence="1" id="KW-1003">Cell membrane</keyword>
<evidence type="ECO:0000313" key="8">
    <source>
        <dbReference type="Proteomes" id="UP000588491"/>
    </source>
</evidence>
<dbReference type="InterPro" id="IPR006059">
    <property type="entry name" value="SBP"/>
</dbReference>
<dbReference type="InterPro" id="IPR050490">
    <property type="entry name" value="Bact_solute-bd_prot1"/>
</dbReference>
<dbReference type="PROSITE" id="PS51257">
    <property type="entry name" value="PROKAR_LIPOPROTEIN"/>
    <property type="match status" value="1"/>
</dbReference>
<dbReference type="EMBL" id="JABBPK010000001">
    <property type="protein sequence ID" value="NMO79623.1"/>
    <property type="molecule type" value="Genomic_DNA"/>
</dbReference>
<dbReference type="PANTHER" id="PTHR43649:SF33">
    <property type="entry name" value="POLYGALACTURONAN_RHAMNOGALACTURONAN-BINDING PROTEIN YTCQ"/>
    <property type="match status" value="1"/>
</dbReference>
<evidence type="ECO:0000256" key="4">
    <source>
        <dbReference type="ARBA" id="ARBA00023139"/>
    </source>
</evidence>
<accession>A0A7Y0PNZ2</accession>
<feature type="chain" id="PRO_5039215042" evidence="6">
    <location>
        <begin position="21"/>
        <end position="438"/>
    </location>
</feature>
<evidence type="ECO:0000256" key="6">
    <source>
        <dbReference type="SAM" id="SignalP"/>
    </source>
</evidence>
<protein>
    <submittedName>
        <fullName evidence="7">Carbohydrate ABC transporter substrate-binding protein</fullName>
    </submittedName>
</protein>
<evidence type="ECO:0000256" key="2">
    <source>
        <dbReference type="ARBA" id="ARBA00022729"/>
    </source>
</evidence>
<gene>
    <name evidence="7" type="ORF">HHU08_22095</name>
</gene>
<evidence type="ECO:0000256" key="5">
    <source>
        <dbReference type="ARBA" id="ARBA00023288"/>
    </source>
</evidence>
<sequence length="438" mass="48200">MGIKKSNKLFRFGLIASAAALMLGACSSDSDKQGEKGADGKETITFINHKTDWSGNGKWDEYIAEFNEKHPDIEVKVETITDYAGQMQIRMNSKDYGDVLMVPTTIKPEDNTNFFEPLGDQKELEEKYLLLTDRAYDGVSYGIPIAVNTTGVLVNMKVFNDAGITEFPRTPEDFIAALGKIKESNPDSTPLYTNYASNWAMSNWDFVRESAAGDPNFTNELTTDKTPFDDGKPMNTIYKLLYDTVKEGYSEADPTTTDWEQSKQDLADGKIAAMVLGSWAIEQVQALAENPEDIQFAAFPTTHDGKQYTTIGGDYNIGINVNSKHKEAARTFLDWFVEESNYAADTGGISPKVGAQLPAALKSMETAGVEFFQPTPAPAGKESLFADINNSSEIGLGTTDATKQRIVDSAKGNTKESFEDIMKDLNEKWGKAIEEVGQ</sequence>
<dbReference type="Pfam" id="PF01547">
    <property type="entry name" value="SBP_bac_1"/>
    <property type="match status" value="1"/>
</dbReference>
<dbReference type="Proteomes" id="UP000588491">
    <property type="component" value="Unassembled WGS sequence"/>
</dbReference>
<proteinExistence type="predicted"/>
<evidence type="ECO:0000256" key="3">
    <source>
        <dbReference type="ARBA" id="ARBA00023136"/>
    </source>
</evidence>
<feature type="signal peptide" evidence="6">
    <location>
        <begin position="1"/>
        <end position="20"/>
    </location>
</feature>
<dbReference type="RefSeq" id="WP_169189353.1">
    <property type="nucleotide sequence ID" value="NZ_JABBPK010000001.1"/>
</dbReference>
<name>A0A7Y0PNZ2_9BACI</name>
<reference evidence="7 8" key="1">
    <citation type="submission" date="2020-04" db="EMBL/GenBank/DDBJ databases">
        <title>Bacillus sp. UniB3 isolated from commercial digestive syrup.</title>
        <authorList>
            <person name="Thorat V."/>
            <person name="Kirdat K."/>
            <person name="Tiwarekar B."/>
            <person name="Yadav A."/>
        </authorList>
    </citation>
    <scope>NUCLEOTIDE SEQUENCE [LARGE SCALE GENOMIC DNA]</scope>
    <source>
        <strain evidence="7 8">UniB3</strain>
    </source>
</reference>